<protein>
    <submittedName>
        <fullName evidence="2">Uncharacterized protein</fullName>
    </submittedName>
</protein>
<evidence type="ECO:0000313" key="2">
    <source>
        <dbReference type="EMBL" id="KAL3686123.1"/>
    </source>
</evidence>
<accession>A0ABD3H4C5</accession>
<keyword evidence="3" id="KW-1185">Reference proteome</keyword>
<sequence>MNSNEDLSLSFGGYYPNNPESPRAARGPYYWCGLYGHIQSFCQVDLDSSKKEGQVILSANYTSPSDSSNGSSSNESNSTTSSVKPIKNDSDTRAEIAMSAYSLKEVPPSTWYLDSGACKKSKLARNGV</sequence>
<gene>
    <name evidence="2" type="ORF">R1sor_004145</name>
</gene>
<comment type="caution">
    <text evidence="2">The sequence shown here is derived from an EMBL/GenBank/DDBJ whole genome shotgun (WGS) entry which is preliminary data.</text>
</comment>
<feature type="compositionally biased region" description="Low complexity" evidence="1">
    <location>
        <begin position="62"/>
        <end position="82"/>
    </location>
</feature>
<reference evidence="2 3" key="1">
    <citation type="submission" date="2024-09" db="EMBL/GenBank/DDBJ databases">
        <title>Chromosome-scale assembly of Riccia sorocarpa.</title>
        <authorList>
            <person name="Paukszto L."/>
        </authorList>
    </citation>
    <scope>NUCLEOTIDE SEQUENCE [LARGE SCALE GENOMIC DNA]</scope>
    <source>
        <strain evidence="2">LP-2024</strain>
        <tissue evidence="2">Aerial parts of the thallus</tissue>
    </source>
</reference>
<evidence type="ECO:0000313" key="3">
    <source>
        <dbReference type="Proteomes" id="UP001633002"/>
    </source>
</evidence>
<name>A0ABD3H4C5_9MARC</name>
<feature type="region of interest" description="Disordered" evidence="1">
    <location>
        <begin position="57"/>
        <end position="90"/>
    </location>
</feature>
<dbReference type="AlphaFoldDB" id="A0ABD3H4C5"/>
<organism evidence="2 3">
    <name type="scientific">Riccia sorocarpa</name>
    <dbReference type="NCBI Taxonomy" id="122646"/>
    <lineage>
        <taxon>Eukaryota</taxon>
        <taxon>Viridiplantae</taxon>
        <taxon>Streptophyta</taxon>
        <taxon>Embryophyta</taxon>
        <taxon>Marchantiophyta</taxon>
        <taxon>Marchantiopsida</taxon>
        <taxon>Marchantiidae</taxon>
        <taxon>Marchantiales</taxon>
        <taxon>Ricciaceae</taxon>
        <taxon>Riccia</taxon>
    </lineage>
</organism>
<proteinExistence type="predicted"/>
<evidence type="ECO:0000256" key="1">
    <source>
        <dbReference type="SAM" id="MobiDB-lite"/>
    </source>
</evidence>
<dbReference type="Proteomes" id="UP001633002">
    <property type="component" value="Unassembled WGS sequence"/>
</dbReference>
<dbReference type="EMBL" id="JBJQOH010000006">
    <property type="protein sequence ID" value="KAL3686123.1"/>
    <property type="molecule type" value="Genomic_DNA"/>
</dbReference>